<feature type="compositionally biased region" description="Basic and acidic residues" evidence="6">
    <location>
        <begin position="1580"/>
        <end position="1592"/>
    </location>
</feature>
<evidence type="ECO:0000259" key="8">
    <source>
        <dbReference type="PROSITE" id="PS50827"/>
    </source>
</evidence>
<keyword evidence="3 4" id="KW-0539">Nucleus</keyword>
<feature type="compositionally biased region" description="Polar residues" evidence="6">
    <location>
        <begin position="963"/>
        <end position="988"/>
    </location>
</feature>
<keyword evidence="4 5" id="KW-0371">Homeobox</keyword>
<dbReference type="SMART" id="SM00389">
    <property type="entry name" value="HOX"/>
    <property type="match status" value="1"/>
</dbReference>
<dbReference type="PROSITE" id="PS51913">
    <property type="entry name" value="HTH_HARE"/>
    <property type="match status" value="1"/>
</dbReference>
<keyword evidence="2" id="KW-0804">Transcription</keyword>
<feature type="region of interest" description="Disordered" evidence="6">
    <location>
        <begin position="1"/>
        <end position="53"/>
    </location>
</feature>
<dbReference type="InterPro" id="IPR028942">
    <property type="entry name" value="WHIM1_dom"/>
</dbReference>
<evidence type="ECO:0000256" key="4">
    <source>
        <dbReference type="PROSITE-ProRule" id="PRU00108"/>
    </source>
</evidence>
<dbReference type="EMBL" id="PQIB02000009">
    <property type="protein sequence ID" value="RLN00281.1"/>
    <property type="molecule type" value="Genomic_DNA"/>
</dbReference>
<evidence type="ECO:0000313" key="11">
    <source>
        <dbReference type="Proteomes" id="UP000275267"/>
    </source>
</evidence>
<dbReference type="InterPro" id="IPR044977">
    <property type="entry name" value="RLT1-3"/>
</dbReference>
<dbReference type="Pfam" id="PF00046">
    <property type="entry name" value="Homeodomain"/>
    <property type="match status" value="1"/>
</dbReference>
<dbReference type="Pfam" id="PF05066">
    <property type="entry name" value="HARE-HTH"/>
    <property type="match status" value="1"/>
</dbReference>
<dbReference type="InterPro" id="IPR001356">
    <property type="entry name" value="HD"/>
</dbReference>
<feature type="domain" description="HTH HARE-type" evidence="9">
    <location>
        <begin position="793"/>
        <end position="862"/>
    </location>
</feature>
<feature type="DNA-binding region" description="Homeobox" evidence="4">
    <location>
        <begin position="48"/>
        <end position="107"/>
    </location>
</feature>
<keyword evidence="11" id="KW-1185">Reference proteome</keyword>
<feature type="compositionally biased region" description="Acidic residues" evidence="6">
    <location>
        <begin position="1605"/>
        <end position="1624"/>
    </location>
</feature>
<evidence type="ECO:0000256" key="6">
    <source>
        <dbReference type="SAM" id="MobiDB-lite"/>
    </source>
</evidence>
<dbReference type="InterPro" id="IPR007759">
    <property type="entry name" value="Asxl_HARE-HTH"/>
</dbReference>
<dbReference type="PANTHER" id="PTHR36968">
    <property type="entry name" value="HOMEOBOX-DDT DOMAIN PROTEIN RLT2"/>
    <property type="match status" value="1"/>
</dbReference>
<feature type="region of interest" description="Disordered" evidence="6">
    <location>
        <begin position="1550"/>
        <end position="1637"/>
    </location>
</feature>
<feature type="compositionally biased region" description="Low complexity" evidence="6">
    <location>
        <begin position="12"/>
        <end position="31"/>
    </location>
</feature>
<keyword evidence="4 5" id="KW-0238">DNA-binding</keyword>
<dbReference type="GO" id="GO:0003677">
    <property type="term" value="F:DNA binding"/>
    <property type="evidence" value="ECO:0007669"/>
    <property type="project" value="UniProtKB-UniRule"/>
</dbReference>
<dbReference type="InterPro" id="IPR018501">
    <property type="entry name" value="DDT_dom"/>
</dbReference>
<dbReference type="GO" id="GO:0005634">
    <property type="term" value="C:nucleus"/>
    <property type="evidence" value="ECO:0007669"/>
    <property type="project" value="UniProtKB-SubCell"/>
</dbReference>
<accession>A0A3L6RDG3</accession>
<name>A0A3L6RDG3_PANMI</name>
<reference evidence="11" key="1">
    <citation type="journal article" date="2019" name="Nat. Commun.">
        <title>The genome of broomcorn millet.</title>
        <authorList>
            <person name="Zou C."/>
            <person name="Miki D."/>
            <person name="Li D."/>
            <person name="Tang Q."/>
            <person name="Xiao L."/>
            <person name="Rajput S."/>
            <person name="Deng P."/>
            <person name="Jia W."/>
            <person name="Huang R."/>
            <person name="Zhang M."/>
            <person name="Sun Y."/>
            <person name="Hu J."/>
            <person name="Fu X."/>
            <person name="Schnable P.S."/>
            <person name="Li F."/>
            <person name="Zhang H."/>
            <person name="Feng B."/>
            <person name="Zhu X."/>
            <person name="Liu R."/>
            <person name="Schnable J.C."/>
            <person name="Zhu J.-K."/>
            <person name="Zhang H."/>
        </authorList>
    </citation>
    <scope>NUCLEOTIDE SEQUENCE [LARGE SCALE GENOMIC DNA]</scope>
</reference>
<dbReference type="CDD" id="cd00086">
    <property type="entry name" value="homeodomain"/>
    <property type="match status" value="1"/>
</dbReference>
<gene>
    <name evidence="10" type="ORF">C2845_PM06G02130</name>
</gene>
<evidence type="ECO:0000256" key="1">
    <source>
        <dbReference type="ARBA" id="ARBA00004123"/>
    </source>
</evidence>
<organism evidence="10 11">
    <name type="scientific">Panicum miliaceum</name>
    <name type="common">Proso millet</name>
    <name type="synonym">Broomcorn millet</name>
    <dbReference type="NCBI Taxonomy" id="4540"/>
    <lineage>
        <taxon>Eukaryota</taxon>
        <taxon>Viridiplantae</taxon>
        <taxon>Streptophyta</taxon>
        <taxon>Embryophyta</taxon>
        <taxon>Tracheophyta</taxon>
        <taxon>Spermatophyta</taxon>
        <taxon>Magnoliopsida</taxon>
        <taxon>Liliopsida</taxon>
        <taxon>Poales</taxon>
        <taxon>Poaceae</taxon>
        <taxon>PACMAD clade</taxon>
        <taxon>Panicoideae</taxon>
        <taxon>Panicodae</taxon>
        <taxon>Paniceae</taxon>
        <taxon>Panicinae</taxon>
        <taxon>Panicum</taxon>
        <taxon>Panicum sect. Panicum</taxon>
    </lineage>
</organism>
<evidence type="ECO:0000256" key="3">
    <source>
        <dbReference type="ARBA" id="ARBA00023242"/>
    </source>
</evidence>
<dbReference type="PROSITE" id="PS50827">
    <property type="entry name" value="DDT"/>
    <property type="match status" value="1"/>
</dbReference>
<dbReference type="PANTHER" id="PTHR36968:SF5">
    <property type="entry name" value="HOMEOBOX-DDT DOMAIN PROTEIN RLT2"/>
    <property type="match status" value="1"/>
</dbReference>
<feature type="domain" description="DDT" evidence="8">
    <location>
        <begin position="611"/>
        <end position="670"/>
    </location>
</feature>
<sequence length="1637" mass="182605">MESSGDGGDEGAGAPSAAGMGSPGPASAPAAVGGGSSGAGASGSGGKPPVKRVMKTPYQLEVLERTYTEDSYPNETKRAELSVQLGLTDRQLQMWFCHRRLKDRKPPAKRQQRDEEVTVPVIAPPPVLPPPLPPSEIMVGTVGAYGEQMLPYSRRGPGRSSAVPRISVPEIGSRYYEPPPVILPHMAAVHLTQAEHRVIDSVEASIGEPLREDGPVLGIEFDPLPPGAFGAPIVPEQPKQPYRSYESKMFSGHDPKPLKASAFLPTIDPLLPNTVTGKRKSLVGSSSHLGSQAVHEYQFLPEQPSDIYERASQSRYYDAPTEESNSRIASLSTGSRFLHGAEQAPSYSFHGQLSASSLLAQHGRSPILSGSADHEGALSNINVSPTPIHGQFGIPQVAGFENSHASSERMGYHDEDTYRVDRKRKHNEEAKIAREVEAHEKRIRKELEKQDLLNRKREEQMRRETERHDRERRKEEERMMRERQREEERFQKEQRREHKRMEKFMQKQSIRAEKLRQKEELRREKEAARQKAANERATARRIAREYMELMEDERLELLELACRSKGLPSMLSLDSDTLQQLDSFRGMLGQFPPETVRLKVPFSIKPWAASEDNIGNLLMVWRFFITFADVLGLPSFTLDEFLQALHDYDSRFLGELHVALLKSIIKDIEDVARTPSVALGVNQSSSANPGGGHPQIVEGAYAWGFNILNWQHHLNVLTWPEILRQFGLCAGFGPQLKKRNAETVYYRDDNEGRDGADVISTLRNGSAAVSAAALMKERGYTNRRRSRHRLTPGTVKFAAFHVLSLEGSKGLTILEVAEKIQKSGLRDLTTSKTPEASISAALSRDTKLFERTAPSTYCVKTPYRKDPADSEAVLSAAREKIRVFQNALSECEEVEKDVDEAERDEDSECDDADDDADGDDMNIDDKDAKSPLVRAQDGASVTVVCDVKKESKESNSVVNTLAPQIPQTKSSDSVSLHTFDSKASTSTDPAVGDDAKYTEIDESNQGESWVQGLAEGDYCDLSVDERLNALVALIGVATEGNSIRAILEVDTDRENNAAESTLTPVHNPIKNNDGNASTANNDLLVDKQNQLITGDIAHQQNDVSRESSINPESLSVQQYASSEKTRSQLKSYIGHKAEQLYVYRSLPLGQDRRRNRYWQFSASSSSYDPGSGRIFFESRDGYWRVIDSAEAFEALVASLNTRGIRESHLHSMLQSIEPTFKEAVERKRCSTLEQPAGRILKNGSNEIISPNRGNEFGSPCSTLSGVASDNLMAHSDTFKIELGRNEAEKIAISKRAYVFVKWMWRECYSHQSTYAMKYGNKRYPELIQSCDYCYQIYLTEERHCSSCHKTFKPIHNFLEHSSQCEEKQRTDPNWKMHIVDHSVPIGLRLLKLLLATIEASVPAEALQPFWTDGYRKSWGAKLYSASSAEEVLQMLTMLEGAIKRDYLSSNFETTTELLNLNTQDTNQNSVARSGSATVLPWVPDTTSAVALRLLDLDSSISYTFHPKAASNKDREAGDFMNLPPRYPAIRNKQEIEHFGAIGFDQQDGMLLANSNGRRGRGRGSRGGSRGGRSRSRGGKVPREEWALERREYVEDDDNNSVSQSDESEENENGEPMNEEYDDEQVPGPPNLRAHVSV</sequence>
<comment type="subcellular location">
    <subcellularLocation>
        <location evidence="1 4 5">Nucleus</location>
    </subcellularLocation>
</comment>
<dbReference type="Gene3D" id="1.10.10.60">
    <property type="entry name" value="Homeodomain-like"/>
    <property type="match status" value="1"/>
</dbReference>
<dbReference type="InterPro" id="IPR009057">
    <property type="entry name" value="Homeodomain-like_sf"/>
</dbReference>
<feature type="domain" description="Homeobox" evidence="7">
    <location>
        <begin position="46"/>
        <end position="106"/>
    </location>
</feature>
<feature type="region of interest" description="Disordered" evidence="6">
    <location>
        <begin position="893"/>
        <end position="934"/>
    </location>
</feature>
<dbReference type="Pfam" id="PF02791">
    <property type="entry name" value="DDT"/>
    <property type="match status" value="1"/>
</dbReference>
<dbReference type="SUPFAM" id="SSF46689">
    <property type="entry name" value="Homeodomain-like"/>
    <property type="match status" value="1"/>
</dbReference>
<dbReference type="Pfam" id="PF15613">
    <property type="entry name" value="WSD"/>
    <property type="match status" value="1"/>
</dbReference>
<dbReference type="SMART" id="SM00571">
    <property type="entry name" value="DDT"/>
    <property type="match status" value="1"/>
</dbReference>
<evidence type="ECO:0000259" key="9">
    <source>
        <dbReference type="PROSITE" id="PS51913"/>
    </source>
</evidence>
<dbReference type="PROSITE" id="PS50071">
    <property type="entry name" value="HOMEOBOX_2"/>
    <property type="match status" value="1"/>
</dbReference>
<dbReference type="OrthoDB" id="6159439at2759"/>
<proteinExistence type="predicted"/>
<feature type="region of interest" description="Disordered" evidence="6">
    <location>
        <begin position="963"/>
        <end position="994"/>
    </location>
</feature>
<dbReference type="Proteomes" id="UP000275267">
    <property type="component" value="Unassembled WGS sequence"/>
</dbReference>
<evidence type="ECO:0000259" key="7">
    <source>
        <dbReference type="PROSITE" id="PS50071"/>
    </source>
</evidence>
<evidence type="ECO:0000256" key="5">
    <source>
        <dbReference type="RuleBase" id="RU000682"/>
    </source>
</evidence>
<feature type="compositionally biased region" description="Gly residues" evidence="6">
    <location>
        <begin position="32"/>
        <end position="46"/>
    </location>
</feature>
<evidence type="ECO:0000313" key="10">
    <source>
        <dbReference type="EMBL" id="RLN00281.1"/>
    </source>
</evidence>
<evidence type="ECO:0000256" key="2">
    <source>
        <dbReference type="ARBA" id="ARBA00023163"/>
    </source>
</evidence>
<feature type="compositionally biased region" description="Acidic residues" evidence="6">
    <location>
        <begin position="893"/>
        <end position="922"/>
    </location>
</feature>
<feature type="region of interest" description="Disordered" evidence="6">
    <location>
        <begin position="454"/>
        <end position="533"/>
    </location>
</feature>
<protein>
    <submittedName>
        <fullName evidence="10">Uncharacterized protein</fullName>
    </submittedName>
</protein>
<dbReference type="STRING" id="4540.A0A3L6RDG3"/>
<comment type="caution">
    <text evidence="10">The sequence shown here is derived from an EMBL/GenBank/DDBJ whole genome shotgun (WGS) entry which is preliminary data.</text>
</comment>
<dbReference type="InterPro" id="IPR028941">
    <property type="entry name" value="WHIM2_dom"/>
</dbReference>
<dbReference type="Pfam" id="PF15612">
    <property type="entry name" value="WHIM1"/>
    <property type="match status" value="1"/>
</dbReference>
<dbReference type="GO" id="GO:0006357">
    <property type="term" value="P:regulation of transcription by RNA polymerase II"/>
    <property type="evidence" value="ECO:0007669"/>
    <property type="project" value="InterPro"/>
</dbReference>